<sequence>MVKAPSPNGLDTCTMSSCFRKMISACAPLNALVYGDIGHGELTFLQSSTNLDFSVQLRNDQRELKGNFPRVDKGDQSD</sequence>
<dbReference type="Proteomes" id="UP000634136">
    <property type="component" value="Unassembled WGS sequence"/>
</dbReference>
<protein>
    <submittedName>
        <fullName evidence="1">Uncharacterized protein</fullName>
    </submittedName>
</protein>
<dbReference type="AlphaFoldDB" id="A0A834VYZ8"/>
<proteinExistence type="predicted"/>
<evidence type="ECO:0000313" key="1">
    <source>
        <dbReference type="EMBL" id="KAF7802085.1"/>
    </source>
</evidence>
<dbReference type="EMBL" id="JAAIUW010000013">
    <property type="protein sequence ID" value="KAF7802085.1"/>
    <property type="molecule type" value="Genomic_DNA"/>
</dbReference>
<name>A0A834VYZ8_9FABA</name>
<organism evidence="1 2">
    <name type="scientific">Senna tora</name>
    <dbReference type="NCBI Taxonomy" id="362788"/>
    <lineage>
        <taxon>Eukaryota</taxon>
        <taxon>Viridiplantae</taxon>
        <taxon>Streptophyta</taxon>
        <taxon>Embryophyta</taxon>
        <taxon>Tracheophyta</taxon>
        <taxon>Spermatophyta</taxon>
        <taxon>Magnoliopsida</taxon>
        <taxon>eudicotyledons</taxon>
        <taxon>Gunneridae</taxon>
        <taxon>Pentapetalae</taxon>
        <taxon>rosids</taxon>
        <taxon>fabids</taxon>
        <taxon>Fabales</taxon>
        <taxon>Fabaceae</taxon>
        <taxon>Caesalpinioideae</taxon>
        <taxon>Cassia clade</taxon>
        <taxon>Senna</taxon>
    </lineage>
</organism>
<keyword evidence="2" id="KW-1185">Reference proteome</keyword>
<reference evidence="1" key="1">
    <citation type="submission" date="2020-09" db="EMBL/GenBank/DDBJ databases">
        <title>Genome-Enabled Discovery of Anthraquinone Biosynthesis in Senna tora.</title>
        <authorList>
            <person name="Kang S.-H."/>
            <person name="Pandey R.P."/>
            <person name="Lee C.-M."/>
            <person name="Sim J.-S."/>
            <person name="Jeong J.-T."/>
            <person name="Choi B.-S."/>
            <person name="Jung M."/>
            <person name="Ginzburg D."/>
            <person name="Zhao K."/>
            <person name="Won S.Y."/>
            <person name="Oh T.-J."/>
            <person name="Yu Y."/>
            <person name="Kim N.-H."/>
            <person name="Lee O.R."/>
            <person name="Lee T.-H."/>
            <person name="Bashyal P."/>
            <person name="Kim T.-S."/>
            <person name="Lee W.-H."/>
            <person name="Kawkins C."/>
            <person name="Kim C.-K."/>
            <person name="Kim J.S."/>
            <person name="Ahn B.O."/>
            <person name="Rhee S.Y."/>
            <person name="Sohng J.K."/>
        </authorList>
    </citation>
    <scope>NUCLEOTIDE SEQUENCE</scope>
    <source>
        <tissue evidence="1">Leaf</tissue>
    </source>
</reference>
<accession>A0A834VYZ8</accession>
<evidence type="ECO:0000313" key="2">
    <source>
        <dbReference type="Proteomes" id="UP000634136"/>
    </source>
</evidence>
<comment type="caution">
    <text evidence="1">The sequence shown here is derived from an EMBL/GenBank/DDBJ whole genome shotgun (WGS) entry which is preliminary data.</text>
</comment>
<gene>
    <name evidence="1" type="ORF">G2W53_041196</name>
</gene>